<evidence type="ECO:0000256" key="1">
    <source>
        <dbReference type="SAM" id="MobiDB-lite"/>
    </source>
</evidence>
<dbReference type="Proteomes" id="UP000509418">
    <property type="component" value="Chromosome"/>
</dbReference>
<sequence length="437" mass="47717">MPFDLDDVLADPAWLLTADRTAVRDRIAAAADADGVGREVFLQAEAIFGGADVAPAEFASWLHFAAVATGHEEYAEGIAKAEPGMPWRTVWAWWRPANRFTAHPSLNGDYYQVRRRLHEGRALVEVVDWRGPLRLDAETGRRVPVEDEQALSDADLPRAALDAPALHEWSLTAPEGWEGAVAFTVEGGRTRHLVQSPHGIAVVETDADVLRDWPRGKGIDSASSEEPPPGPAPATRRLTGPLTAARVDDAFGERHVLRPAENDLPAALEHPASRRHLREIGLPTWWICGMAEYETLPAAAMLPSAEGDGDLPEDGLPDGMSTADLIALGTCEYGELYLHRHAGTVHIWSGLEGPTEGTLVELAPDLDVFTRALEAIYRYGNACWHPYPVEEDQDAVARVFLDEMEELTPGLFDPEAPSGILWSWLYAGITEVGVDGY</sequence>
<evidence type="ECO:0000313" key="3">
    <source>
        <dbReference type="Proteomes" id="UP000509418"/>
    </source>
</evidence>
<feature type="region of interest" description="Disordered" evidence="1">
    <location>
        <begin position="213"/>
        <end position="241"/>
    </location>
</feature>
<name>A0A7H8TI67_STRCX</name>
<proteinExistence type="predicted"/>
<dbReference type="Pfam" id="PF14435">
    <property type="entry name" value="SUKH-4"/>
    <property type="match status" value="1"/>
</dbReference>
<protein>
    <submittedName>
        <fullName evidence="2">SUKH-4 family immunity protein</fullName>
    </submittedName>
</protein>
<dbReference type="RefSeq" id="WP_176578035.1">
    <property type="nucleotide sequence ID" value="NZ_CBDRGH010000043.1"/>
</dbReference>
<dbReference type="AlphaFoldDB" id="A0A7H8TI67"/>
<organism evidence="2 3">
    <name type="scientific">Streptomyces chartreusis</name>
    <dbReference type="NCBI Taxonomy" id="1969"/>
    <lineage>
        <taxon>Bacteria</taxon>
        <taxon>Bacillati</taxon>
        <taxon>Actinomycetota</taxon>
        <taxon>Actinomycetes</taxon>
        <taxon>Kitasatosporales</taxon>
        <taxon>Streptomycetaceae</taxon>
        <taxon>Streptomyces</taxon>
    </lineage>
</organism>
<gene>
    <name evidence="2" type="ORF">HUT05_41300</name>
</gene>
<dbReference type="InterPro" id="IPR025851">
    <property type="entry name" value="SUKH-4"/>
</dbReference>
<accession>A0A7H8TI67</accession>
<keyword evidence="3" id="KW-1185">Reference proteome</keyword>
<evidence type="ECO:0000313" key="2">
    <source>
        <dbReference type="EMBL" id="QKZ23241.1"/>
    </source>
</evidence>
<reference evidence="2 3" key="1">
    <citation type="submission" date="2020-06" db="EMBL/GenBank/DDBJ databases">
        <title>Genome mining for natural products.</title>
        <authorList>
            <person name="Zhang B."/>
            <person name="Shi J."/>
            <person name="Ge H."/>
        </authorList>
    </citation>
    <scope>NUCLEOTIDE SEQUENCE [LARGE SCALE GENOMIC DNA]</scope>
    <source>
        <strain evidence="2 3">NA02069</strain>
    </source>
</reference>
<dbReference type="EMBL" id="CP056041">
    <property type="protein sequence ID" value="QKZ23241.1"/>
    <property type="molecule type" value="Genomic_DNA"/>
</dbReference>